<keyword evidence="1" id="KW-0812">Transmembrane</keyword>
<dbReference type="PANTHER" id="PTHR31424:SF5">
    <property type="entry name" value="APPLE DOMAIN-CONTAINING PROTEIN"/>
    <property type="match status" value="1"/>
</dbReference>
<keyword evidence="3" id="KW-1185">Reference proteome</keyword>
<evidence type="ECO:0000256" key="1">
    <source>
        <dbReference type="SAM" id="Phobius"/>
    </source>
</evidence>
<keyword evidence="1" id="KW-0472">Membrane</keyword>
<protein>
    <submittedName>
        <fullName evidence="2">6082_t:CDS:1</fullName>
    </submittedName>
</protein>
<name>A0A9N9CGE4_9GLOM</name>
<sequence>MSSDLSKYPEDNPFSLKQNHTTYTYTIISERFYPPDIVRYTSAHSRNGTKYKIPDNYLVQTKWGREKSRHVVECEIEYDINEPKKNPNTQAKLSGVHVFGLNAIDVEREREKKKRSHSLKPFAMLSESMKTKRSRAFSMHVGTVFNNETPKFYNPVDQPVLQELRFNVQNKGYVVNFHQNIEKNNQHIEAITKIIDQSPISRDAYRNLAALQYELPRDHMILNARKKINKEMSQQIPISILNITDIPIPLIATNEPSDIDNQEVEEEMHKYIGKAGYRRITDILLFLIPDLVNRKVLSTNSPVIHIRISGDGRNVGRKIKHVMMTCSVLDDVSNLYSADYHHTILLCPGTENYNLFKKIMAPLVDELDNLVKNGLVDSMGIRWQIKPYFSSDWKFLCIVLGFNAPNTTYFCPWCLCTKRDIGTQDKVYTIEKSMEQLKAAKPSPGHTKPPLIPMISLDHYVPDELHVMLRIWDRLWSLVIQELKSESRYDEYNRGVIIREMERISVKFQFWQEHNTESWSYTSLMGDDKEKVLHSFNFEVIFDKERAILINHLWRDFYALYKLMKQPGADPSFFAGQAKKWLYLFLTPHEALNVVTIILMLILQYATDGNSRDYLKAKQKDVYTITGLRWKLSLVKYLHSKDIIHRDLE</sequence>
<gene>
    <name evidence="2" type="ORF">CPELLU_LOCUS6988</name>
</gene>
<feature type="transmembrane region" description="Helical" evidence="1">
    <location>
        <begin position="581"/>
        <end position="603"/>
    </location>
</feature>
<dbReference type="OrthoDB" id="2357358at2759"/>
<dbReference type="EMBL" id="CAJVQA010004531">
    <property type="protein sequence ID" value="CAG8600876.1"/>
    <property type="molecule type" value="Genomic_DNA"/>
</dbReference>
<dbReference type="AlphaFoldDB" id="A0A9N9CGE4"/>
<evidence type="ECO:0000313" key="2">
    <source>
        <dbReference type="EMBL" id="CAG8600876.1"/>
    </source>
</evidence>
<dbReference type="Proteomes" id="UP000789759">
    <property type="component" value="Unassembled WGS sequence"/>
</dbReference>
<evidence type="ECO:0000313" key="3">
    <source>
        <dbReference type="Proteomes" id="UP000789759"/>
    </source>
</evidence>
<proteinExistence type="predicted"/>
<reference evidence="2" key="1">
    <citation type="submission" date="2021-06" db="EMBL/GenBank/DDBJ databases">
        <authorList>
            <person name="Kallberg Y."/>
            <person name="Tangrot J."/>
            <person name="Rosling A."/>
        </authorList>
    </citation>
    <scope>NUCLEOTIDE SEQUENCE</scope>
    <source>
        <strain evidence="2">FL966</strain>
    </source>
</reference>
<organism evidence="2 3">
    <name type="scientific">Cetraspora pellucida</name>
    <dbReference type="NCBI Taxonomy" id="1433469"/>
    <lineage>
        <taxon>Eukaryota</taxon>
        <taxon>Fungi</taxon>
        <taxon>Fungi incertae sedis</taxon>
        <taxon>Mucoromycota</taxon>
        <taxon>Glomeromycotina</taxon>
        <taxon>Glomeromycetes</taxon>
        <taxon>Diversisporales</taxon>
        <taxon>Gigasporaceae</taxon>
        <taxon>Cetraspora</taxon>
    </lineage>
</organism>
<keyword evidence="1" id="KW-1133">Transmembrane helix</keyword>
<accession>A0A9N9CGE4</accession>
<dbReference type="PANTHER" id="PTHR31424">
    <property type="entry name" value="PROTEIN CBG23806"/>
    <property type="match status" value="1"/>
</dbReference>
<comment type="caution">
    <text evidence="2">The sequence shown here is derived from an EMBL/GenBank/DDBJ whole genome shotgun (WGS) entry which is preliminary data.</text>
</comment>